<feature type="signal peptide" evidence="2">
    <location>
        <begin position="1"/>
        <end position="24"/>
    </location>
</feature>
<evidence type="ECO:0000256" key="1">
    <source>
        <dbReference type="SAM" id="MobiDB-lite"/>
    </source>
</evidence>
<sequence length="161" mass="16306">MMSRTAFAAVSLAAAAALSGCGGAGSGPVPTPEPSPEPSPSGAPAEQIAEFTGLTPPESAGDLDVESTTTGDGRRTMEASFTTDRAGAEAFCAADGIGVYPDPEGPDAEDRETFGADEETVDGSTSCRGALPGAGRVQRDVLVLYPAEDEASVRVLAYEYE</sequence>
<organism evidence="3 4">
    <name type="scientific">Nocardiopsis mangrovi</name>
    <dbReference type="NCBI Taxonomy" id="1179818"/>
    <lineage>
        <taxon>Bacteria</taxon>
        <taxon>Bacillati</taxon>
        <taxon>Actinomycetota</taxon>
        <taxon>Actinomycetes</taxon>
        <taxon>Streptosporangiales</taxon>
        <taxon>Nocardiopsidaceae</taxon>
        <taxon>Nocardiopsis</taxon>
    </lineage>
</organism>
<proteinExistence type="predicted"/>
<name>A0ABV9DQ75_9ACTN</name>
<feature type="chain" id="PRO_5046674080" evidence="2">
    <location>
        <begin position="25"/>
        <end position="161"/>
    </location>
</feature>
<dbReference type="Proteomes" id="UP001595923">
    <property type="component" value="Unassembled WGS sequence"/>
</dbReference>
<reference evidence="4" key="1">
    <citation type="journal article" date="2019" name="Int. J. Syst. Evol. Microbiol.">
        <title>The Global Catalogue of Microorganisms (GCM) 10K type strain sequencing project: providing services to taxonomists for standard genome sequencing and annotation.</title>
        <authorList>
            <consortium name="The Broad Institute Genomics Platform"/>
            <consortium name="The Broad Institute Genome Sequencing Center for Infectious Disease"/>
            <person name="Wu L."/>
            <person name="Ma J."/>
        </authorList>
    </citation>
    <scope>NUCLEOTIDE SEQUENCE [LARGE SCALE GENOMIC DNA]</scope>
    <source>
        <strain evidence="4">XZYJ18</strain>
    </source>
</reference>
<feature type="compositionally biased region" description="Pro residues" evidence="1">
    <location>
        <begin position="29"/>
        <end position="41"/>
    </location>
</feature>
<evidence type="ECO:0000313" key="3">
    <source>
        <dbReference type="EMBL" id="MFC4560228.1"/>
    </source>
</evidence>
<dbReference type="PROSITE" id="PS51257">
    <property type="entry name" value="PROKAR_LIPOPROTEIN"/>
    <property type="match status" value="1"/>
</dbReference>
<feature type="region of interest" description="Disordered" evidence="1">
    <location>
        <begin position="19"/>
        <end position="76"/>
    </location>
</feature>
<dbReference type="EMBL" id="JBHSFQ010000001">
    <property type="protein sequence ID" value="MFC4560228.1"/>
    <property type="molecule type" value="Genomic_DNA"/>
</dbReference>
<evidence type="ECO:0000256" key="2">
    <source>
        <dbReference type="SAM" id="SignalP"/>
    </source>
</evidence>
<accession>A0ABV9DQ75</accession>
<protein>
    <submittedName>
        <fullName evidence="3">Uncharacterized protein</fullName>
    </submittedName>
</protein>
<dbReference type="RefSeq" id="WP_378570214.1">
    <property type="nucleotide sequence ID" value="NZ_JBHSFQ010000001.1"/>
</dbReference>
<keyword evidence="4" id="KW-1185">Reference proteome</keyword>
<evidence type="ECO:0000313" key="4">
    <source>
        <dbReference type="Proteomes" id="UP001595923"/>
    </source>
</evidence>
<comment type="caution">
    <text evidence="3">The sequence shown here is derived from an EMBL/GenBank/DDBJ whole genome shotgun (WGS) entry which is preliminary data.</text>
</comment>
<gene>
    <name evidence="3" type="ORF">ACFO4E_00005</name>
</gene>
<keyword evidence="2" id="KW-0732">Signal</keyword>